<dbReference type="GO" id="GO:0003824">
    <property type="term" value="F:catalytic activity"/>
    <property type="evidence" value="ECO:0007669"/>
    <property type="project" value="InterPro"/>
</dbReference>
<dbReference type="Gene3D" id="3.30.470.10">
    <property type="match status" value="1"/>
</dbReference>
<dbReference type="InterPro" id="IPR036038">
    <property type="entry name" value="Aminotransferase-like"/>
</dbReference>
<name>A0A383BKW3_9ZZZZ</name>
<dbReference type="AlphaFoldDB" id="A0A383BKW3"/>
<evidence type="ECO:0000313" key="1">
    <source>
        <dbReference type="EMBL" id="SVE20534.1"/>
    </source>
</evidence>
<gene>
    <name evidence="1" type="ORF">METZ01_LOCUS473388</name>
</gene>
<dbReference type="InterPro" id="IPR001544">
    <property type="entry name" value="Aminotrans_IV"/>
</dbReference>
<feature type="non-terminal residue" evidence="1">
    <location>
        <position position="85"/>
    </location>
</feature>
<accession>A0A383BKW3</accession>
<dbReference type="InterPro" id="IPR043131">
    <property type="entry name" value="BCAT-like_N"/>
</dbReference>
<sequence>MNGTFVPEEEARISIYDSALMFGDMVFEMTRSFNKKQFKLREHLERLYTGLKILRIPLNMTIEEMEETCHATVERNDPVFEAHDE</sequence>
<organism evidence="1">
    <name type="scientific">marine metagenome</name>
    <dbReference type="NCBI Taxonomy" id="408172"/>
    <lineage>
        <taxon>unclassified sequences</taxon>
        <taxon>metagenomes</taxon>
        <taxon>ecological metagenomes</taxon>
    </lineage>
</organism>
<protein>
    <recommendedName>
        <fullName evidence="2">Branched-chain amino acid aminotransferase</fullName>
    </recommendedName>
</protein>
<dbReference type="SUPFAM" id="SSF56752">
    <property type="entry name" value="D-aminoacid aminotransferase-like PLP-dependent enzymes"/>
    <property type="match status" value="1"/>
</dbReference>
<reference evidence="1" key="1">
    <citation type="submission" date="2018-05" db="EMBL/GenBank/DDBJ databases">
        <authorList>
            <person name="Lanie J.A."/>
            <person name="Ng W.-L."/>
            <person name="Kazmierczak K.M."/>
            <person name="Andrzejewski T.M."/>
            <person name="Davidsen T.M."/>
            <person name="Wayne K.J."/>
            <person name="Tettelin H."/>
            <person name="Glass J.I."/>
            <person name="Rusch D."/>
            <person name="Podicherti R."/>
            <person name="Tsui H.-C.T."/>
            <person name="Winkler M.E."/>
        </authorList>
    </citation>
    <scope>NUCLEOTIDE SEQUENCE</scope>
</reference>
<dbReference type="Pfam" id="PF01063">
    <property type="entry name" value="Aminotran_4"/>
    <property type="match status" value="1"/>
</dbReference>
<dbReference type="EMBL" id="UINC01201270">
    <property type="protein sequence ID" value="SVE20534.1"/>
    <property type="molecule type" value="Genomic_DNA"/>
</dbReference>
<evidence type="ECO:0008006" key="2">
    <source>
        <dbReference type="Google" id="ProtNLM"/>
    </source>
</evidence>
<proteinExistence type="predicted"/>